<dbReference type="EMBL" id="KY322437">
    <property type="protein sequence ID" value="AUF82696.1"/>
    <property type="molecule type" value="Genomic_DNA"/>
</dbReference>
<evidence type="ECO:0000313" key="2">
    <source>
        <dbReference type="Proteomes" id="UP000244773"/>
    </source>
</evidence>
<gene>
    <name evidence="1" type="ORF">TetV_614</name>
</gene>
<dbReference type="Proteomes" id="UP000244773">
    <property type="component" value="Segment"/>
</dbReference>
<sequence length="159" mass="18288">MKIDNVHKCLLFCIVLVCVACVTVAMIKKYALKKTSEKKSKEREISGTKEKSCGCKELDPVTSPSYNMVQSVKQMILLEEHLNVPKKRCNDCITKHFLHIIGLLEEAVSMAGPKDDCAFMTKCAKYFDNLYKRWKEGADPKDVAYYSRYIRKEIMGRYT</sequence>
<keyword evidence="2" id="KW-1185">Reference proteome</keyword>
<evidence type="ECO:0000313" key="1">
    <source>
        <dbReference type="EMBL" id="AUF82696.1"/>
    </source>
</evidence>
<name>A0A2P0VP56_9VIRU</name>
<organism evidence="1">
    <name type="scientific">Tetraselmis virus 1</name>
    <dbReference type="NCBI Taxonomy" id="2060617"/>
    <lineage>
        <taxon>Viruses</taxon>
        <taxon>Varidnaviria</taxon>
        <taxon>Bamfordvirae</taxon>
        <taxon>Nucleocytoviricota</taxon>
        <taxon>Megaviricetes</taxon>
        <taxon>Imitervirales</taxon>
        <taxon>Allomimiviridae</taxon>
        <taxon>Oceanusvirus</taxon>
        <taxon>Oceanusvirus kaneohense</taxon>
    </lineage>
</organism>
<protein>
    <submittedName>
        <fullName evidence="1">Uncharacterized protein</fullName>
    </submittedName>
</protein>
<reference evidence="1" key="1">
    <citation type="journal article" date="2018" name="Virology">
        <title>A giant virus infecting green algae encodes key fermentation genes.</title>
        <authorList>
            <person name="Schvarcz C.R."/>
            <person name="Steward G.F."/>
        </authorList>
    </citation>
    <scope>NUCLEOTIDE SEQUENCE [LARGE SCALE GENOMIC DNA]</scope>
</reference>
<accession>A0A2P0VP56</accession>
<proteinExistence type="predicted"/>